<gene>
    <name evidence="2" type="ORF">ACFOX0_16400</name>
</gene>
<name>A0ABV8KN45_9ACTN</name>
<dbReference type="RefSeq" id="WP_377546486.1">
    <property type="nucleotide sequence ID" value="NZ_JBHSBN010000010.1"/>
</dbReference>
<feature type="compositionally biased region" description="Basic residues" evidence="1">
    <location>
        <begin position="20"/>
        <end position="33"/>
    </location>
</feature>
<proteinExistence type="predicted"/>
<evidence type="ECO:0000256" key="1">
    <source>
        <dbReference type="SAM" id="MobiDB-lite"/>
    </source>
</evidence>
<dbReference type="InterPro" id="IPR027417">
    <property type="entry name" value="P-loop_NTPase"/>
</dbReference>
<comment type="caution">
    <text evidence="2">The sequence shown here is derived from an EMBL/GenBank/DDBJ whole genome shotgun (WGS) entry which is preliminary data.</text>
</comment>
<reference evidence="3" key="1">
    <citation type="journal article" date="2019" name="Int. J. Syst. Evol. Microbiol.">
        <title>The Global Catalogue of Microorganisms (GCM) 10K type strain sequencing project: providing services to taxonomists for standard genome sequencing and annotation.</title>
        <authorList>
            <consortium name="The Broad Institute Genomics Platform"/>
            <consortium name="The Broad Institute Genome Sequencing Center for Infectious Disease"/>
            <person name="Wu L."/>
            <person name="Ma J."/>
        </authorList>
    </citation>
    <scope>NUCLEOTIDE SEQUENCE [LARGE SCALE GENOMIC DNA]</scope>
    <source>
        <strain evidence="3">2902at01</strain>
    </source>
</reference>
<organism evidence="2 3">
    <name type="scientific">Micromonospora zhanjiangensis</name>
    <dbReference type="NCBI Taxonomy" id="1522057"/>
    <lineage>
        <taxon>Bacteria</taxon>
        <taxon>Bacillati</taxon>
        <taxon>Actinomycetota</taxon>
        <taxon>Actinomycetes</taxon>
        <taxon>Micromonosporales</taxon>
        <taxon>Micromonosporaceae</taxon>
        <taxon>Micromonospora</taxon>
    </lineage>
</organism>
<evidence type="ECO:0000313" key="2">
    <source>
        <dbReference type="EMBL" id="MFC4107499.1"/>
    </source>
</evidence>
<sequence length="511" mass="54132">MESGKLRETATAGRVLTGPRARRSRRGPLRTRTRANEPVPDEPLAVVAVGSTGHRRTALLGALLGTDVLLPRVPNGSFLVVTHGPAGRCDAYLPGYRNPQPYQVDLPDGGPLPRPPRRVELTLPDPLLRHFGLVDTPDVGRLGPAGVRVVLEAAGRGGVLLQVVAADRAPDAADLSLLAEAARAGIRVFFAVTPGPDGWTTWPDPGKVPDAGAAETDSASAAVAAHRAVLAAAVPALADAAWFVADPATSDTAFLRRALMEWAANEGLRRASGNPPVVPGERRTVRVLRDAEGSDWQDRLDRDARGRAHRIRQHIALELANIHLRCVQQLVFGGGCQGLPDMLDREVLALSLDATAGSESAVTGLLDDALTRVFGEASDEGVRRRVAAAVRRGFADHRAGRDLDRMLLVTSTGGVATVIGDTAVAALAAYPADPSAGSVLPPVGLALSNGCYQFWRNPRNADIGKARSWLQRALREIDLELSREVARRFEAVRLGLGGVLTEAVEHGVLLA</sequence>
<accession>A0ABV8KN45</accession>
<evidence type="ECO:0008006" key="4">
    <source>
        <dbReference type="Google" id="ProtNLM"/>
    </source>
</evidence>
<feature type="region of interest" description="Disordered" evidence="1">
    <location>
        <begin position="1"/>
        <end position="38"/>
    </location>
</feature>
<dbReference type="SUPFAM" id="SSF52540">
    <property type="entry name" value="P-loop containing nucleoside triphosphate hydrolases"/>
    <property type="match status" value="1"/>
</dbReference>
<protein>
    <recommendedName>
        <fullName evidence="4">Dynamin family protein</fullName>
    </recommendedName>
</protein>
<keyword evidence="3" id="KW-1185">Reference proteome</keyword>
<dbReference type="Proteomes" id="UP001595868">
    <property type="component" value="Unassembled WGS sequence"/>
</dbReference>
<evidence type="ECO:0000313" key="3">
    <source>
        <dbReference type="Proteomes" id="UP001595868"/>
    </source>
</evidence>
<dbReference type="EMBL" id="JBHSBN010000010">
    <property type="protein sequence ID" value="MFC4107499.1"/>
    <property type="molecule type" value="Genomic_DNA"/>
</dbReference>